<dbReference type="CDD" id="cd16325">
    <property type="entry name" value="LolA"/>
    <property type="match status" value="1"/>
</dbReference>
<dbReference type="STRING" id="574349.SAMN05443545_101488"/>
<dbReference type="Gene3D" id="2.50.20.10">
    <property type="entry name" value="Lipoprotein localisation LolA/LolB/LppX"/>
    <property type="match status" value="1"/>
</dbReference>
<evidence type="ECO:0008006" key="8">
    <source>
        <dbReference type="Google" id="ProtNLM"/>
    </source>
</evidence>
<keyword evidence="7" id="KW-1185">Reference proteome</keyword>
<dbReference type="OrthoDB" id="6372173at2"/>
<evidence type="ECO:0000256" key="4">
    <source>
        <dbReference type="ARBA" id="ARBA00022927"/>
    </source>
</evidence>
<evidence type="ECO:0000256" key="3">
    <source>
        <dbReference type="ARBA" id="ARBA00022729"/>
    </source>
</evidence>
<evidence type="ECO:0000313" key="7">
    <source>
        <dbReference type="Proteomes" id="UP000198500"/>
    </source>
</evidence>
<name>A0A1H2S755_9GAMM</name>
<evidence type="ECO:0000256" key="1">
    <source>
        <dbReference type="ARBA" id="ARBA00011245"/>
    </source>
</evidence>
<keyword evidence="3 5" id="KW-0732">Signal</keyword>
<dbReference type="GO" id="GO:0015031">
    <property type="term" value="P:protein transport"/>
    <property type="evidence" value="ECO:0007669"/>
    <property type="project" value="UniProtKB-KW"/>
</dbReference>
<dbReference type="InterPro" id="IPR029046">
    <property type="entry name" value="LolA/LolB/LppX"/>
</dbReference>
<comment type="subunit">
    <text evidence="1">Monomer.</text>
</comment>
<dbReference type="InterPro" id="IPR004564">
    <property type="entry name" value="OM_lipoprot_carrier_LolA-like"/>
</dbReference>
<keyword evidence="2" id="KW-0813">Transport</keyword>
<feature type="signal peptide" evidence="5">
    <location>
        <begin position="1"/>
        <end position="18"/>
    </location>
</feature>
<dbReference type="Proteomes" id="UP000198500">
    <property type="component" value="Unassembled WGS sequence"/>
</dbReference>
<dbReference type="SUPFAM" id="SSF89392">
    <property type="entry name" value="Prokaryotic lipoproteins and lipoprotein localization factors"/>
    <property type="match status" value="1"/>
</dbReference>
<feature type="chain" id="PRO_5011759390" description="Outer membrane lipoprotein carrier protein LolA" evidence="5">
    <location>
        <begin position="19"/>
        <end position="195"/>
    </location>
</feature>
<reference evidence="6 7" key="1">
    <citation type="submission" date="2016-10" db="EMBL/GenBank/DDBJ databases">
        <authorList>
            <person name="de Groot N.N."/>
        </authorList>
    </citation>
    <scope>NUCLEOTIDE SEQUENCE [LARGE SCALE GENOMIC DNA]</scope>
    <source>
        <strain evidence="6 7">DSM 19219</strain>
    </source>
</reference>
<proteinExistence type="predicted"/>
<evidence type="ECO:0000313" key="6">
    <source>
        <dbReference type="EMBL" id="SDW27340.1"/>
    </source>
</evidence>
<dbReference type="RefSeq" id="WP_092567883.1">
    <property type="nucleotide sequence ID" value="NZ_BMXH01000001.1"/>
</dbReference>
<accession>A0A1H2S755</accession>
<keyword evidence="4" id="KW-0653">Protein transport</keyword>
<evidence type="ECO:0000256" key="2">
    <source>
        <dbReference type="ARBA" id="ARBA00022448"/>
    </source>
</evidence>
<dbReference type="Pfam" id="PF19574">
    <property type="entry name" value="LolA_3"/>
    <property type="match status" value="1"/>
</dbReference>
<gene>
    <name evidence="6" type="ORF">SAMN05443545_101488</name>
</gene>
<dbReference type="AlphaFoldDB" id="A0A1H2S755"/>
<evidence type="ECO:0000256" key="5">
    <source>
        <dbReference type="SAM" id="SignalP"/>
    </source>
</evidence>
<sequence length="195" mass="22234">MFRHWLLLPVLLPLPAVAFDLDDLQRRLGDIPGLEGRFEQQRHLADLDAQLDSHGSYRYERDARVIWQLEAPVEERMEFTPDAAENIADDEAGNRRDAQVASLFLELLGGDWQALDEHFDLSLEGSDEQWHVTLTPESSALKERLERIELRGGEFLERLELNAANDDELRIEFFEQQVIVPDSGDSGEAGHADDT</sequence>
<organism evidence="6 7">
    <name type="scientific">Aidingimonas halophila</name>
    <dbReference type="NCBI Taxonomy" id="574349"/>
    <lineage>
        <taxon>Bacteria</taxon>
        <taxon>Pseudomonadati</taxon>
        <taxon>Pseudomonadota</taxon>
        <taxon>Gammaproteobacteria</taxon>
        <taxon>Oceanospirillales</taxon>
        <taxon>Halomonadaceae</taxon>
        <taxon>Aidingimonas</taxon>
    </lineage>
</organism>
<dbReference type="EMBL" id="FNNI01000001">
    <property type="protein sequence ID" value="SDW27340.1"/>
    <property type="molecule type" value="Genomic_DNA"/>
</dbReference>
<protein>
    <recommendedName>
        <fullName evidence="8">Outer membrane lipoprotein carrier protein LolA</fullName>
    </recommendedName>
</protein>